<keyword evidence="5" id="KW-0808">Transferase</keyword>
<feature type="transmembrane region" description="Helical" evidence="15">
    <location>
        <begin position="1497"/>
        <end position="1515"/>
    </location>
</feature>
<feature type="region of interest" description="Disordered" evidence="14">
    <location>
        <begin position="1"/>
        <end position="29"/>
    </location>
</feature>
<dbReference type="InterPro" id="IPR057211">
    <property type="entry name" value="DUF7889"/>
</dbReference>
<feature type="compositionally biased region" description="Low complexity" evidence="14">
    <location>
        <begin position="425"/>
        <end position="437"/>
    </location>
</feature>
<feature type="region of interest" description="Disordered" evidence="14">
    <location>
        <begin position="349"/>
        <end position="461"/>
    </location>
</feature>
<feature type="transmembrane region" description="Helical" evidence="15">
    <location>
        <begin position="1590"/>
        <end position="1609"/>
    </location>
</feature>
<dbReference type="GO" id="GO:0005789">
    <property type="term" value="C:endoplasmic reticulum membrane"/>
    <property type="evidence" value="ECO:0007669"/>
    <property type="project" value="TreeGrafter"/>
</dbReference>
<dbReference type="GO" id="GO:0036503">
    <property type="term" value="P:ERAD pathway"/>
    <property type="evidence" value="ECO:0007669"/>
    <property type="project" value="TreeGrafter"/>
</dbReference>
<feature type="transmembrane region" description="Helical" evidence="15">
    <location>
        <begin position="1251"/>
        <end position="1274"/>
    </location>
</feature>
<dbReference type="EMBL" id="FWEW01003499">
    <property type="protein sequence ID" value="SLM39339.1"/>
    <property type="molecule type" value="Genomic_DNA"/>
</dbReference>
<feature type="transmembrane region" description="Helical" evidence="15">
    <location>
        <begin position="1554"/>
        <end position="1578"/>
    </location>
</feature>
<keyword evidence="6 15" id="KW-0812">Transmembrane</keyword>
<feature type="domain" description="RING-CH-type" evidence="17">
    <location>
        <begin position="31"/>
        <end position="92"/>
    </location>
</feature>
<feature type="compositionally biased region" description="Basic and acidic residues" evidence="14">
    <location>
        <begin position="402"/>
        <end position="420"/>
    </location>
</feature>
<comment type="subcellular location">
    <subcellularLocation>
        <location evidence="2">Membrane</location>
        <topology evidence="2">Multi-pass membrane protein</topology>
    </subcellularLocation>
</comment>
<dbReference type="EC" id="2.3.2.27" evidence="4"/>
<evidence type="ECO:0000256" key="12">
    <source>
        <dbReference type="ARBA" id="ARBA00023136"/>
    </source>
</evidence>
<feature type="transmembrane region" description="Helical" evidence="15">
    <location>
        <begin position="1192"/>
        <end position="1210"/>
    </location>
</feature>
<accession>A0A1W5D8W1</accession>
<dbReference type="Proteomes" id="UP000192927">
    <property type="component" value="Unassembled WGS sequence"/>
</dbReference>
<feature type="compositionally biased region" description="Basic and acidic residues" evidence="14">
    <location>
        <begin position="607"/>
        <end position="628"/>
    </location>
</feature>
<evidence type="ECO:0000256" key="8">
    <source>
        <dbReference type="ARBA" id="ARBA00022771"/>
    </source>
</evidence>
<dbReference type="CDD" id="cd16702">
    <property type="entry name" value="RING_CH-C4HC3_MARCH6"/>
    <property type="match status" value="1"/>
</dbReference>
<keyword evidence="12 15" id="KW-0472">Membrane</keyword>
<evidence type="ECO:0000256" key="4">
    <source>
        <dbReference type="ARBA" id="ARBA00012483"/>
    </source>
</evidence>
<evidence type="ECO:0000256" key="7">
    <source>
        <dbReference type="ARBA" id="ARBA00022723"/>
    </source>
</evidence>
<evidence type="ECO:0000259" key="16">
    <source>
        <dbReference type="PROSITE" id="PS50089"/>
    </source>
</evidence>
<feature type="transmembrane region" description="Helical" evidence="15">
    <location>
        <begin position="883"/>
        <end position="901"/>
    </location>
</feature>
<evidence type="ECO:0000256" key="6">
    <source>
        <dbReference type="ARBA" id="ARBA00022692"/>
    </source>
</evidence>
<dbReference type="InterPro" id="IPR011016">
    <property type="entry name" value="Znf_RING-CH"/>
</dbReference>
<feature type="transmembrane region" description="Helical" evidence="15">
    <location>
        <begin position="1454"/>
        <end position="1477"/>
    </location>
</feature>
<dbReference type="SMART" id="SM00744">
    <property type="entry name" value="RINGv"/>
    <property type="match status" value="1"/>
</dbReference>
<dbReference type="GO" id="GO:0061630">
    <property type="term" value="F:ubiquitin protein ligase activity"/>
    <property type="evidence" value="ECO:0007669"/>
    <property type="project" value="UniProtKB-EC"/>
</dbReference>
<evidence type="ECO:0000256" key="13">
    <source>
        <dbReference type="PROSITE-ProRule" id="PRU00175"/>
    </source>
</evidence>
<comment type="pathway">
    <text evidence="3">Protein modification; protein ubiquitination.</text>
</comment>
<dbReference type="FunFam" id="3.30.40.10:FF:000287">
    <property type="entry name" value="RING finger membrane protein"/>
    <property type="match status" value="1"/>
</dbReference>
<evidence type="ECO:0000256" key="10">
    <source>
        <dbReference type="ARBA" id="ARBA00022833"/>
    </source>
</evidence>
<evidence type="ECO:0000256" key="14">
    <source>
        <dbReference type="SAM" id="MobiDB-lite"/>
    </source>
</evidence>
<proteinExistence type="predicted"/>
<feature type="compositionally biased region" description="Acidic residues" evidence="14">
    <location>
        <begin position="369"/>
        <end position="378"/>
    </location>
</feature>
<feature type="transmembrane region" description="Helical" evidence="15">
    <location>
        <begin position="1145"/>
        <end position="1172"/>
    </location>
</feature>
<dbReference type="PROSITE" id="PS50089">
    <property type="entry name" value="ZF_RING_2"/>
    <property type="match status" value="1"/>
</dbReference>
<reference evidence="19" key="1">
    <citation type="submission" date="2017-03" db="EMBL/GenBank/DDBJ databases">
        <authorList>
            <person name="Sharma R."/>
            <person name="Thines M."/>
        </authorList>
    </citation>
    <scope>NUCLEOTIDE SEQUENCE [LARGE SCALE GENOMIC DNA]</scope>
</reference>
<evidence type="ECO:0000256" key="11">
    <source>
        <dbReference type="ARBA" id="ARBA00022989"/>
    </source>
</evidence>
<dbReference type="PANTHER" id="PTHR13145">
    <property type="entry name" value="SSM4 PROTEIN"/>
    <property type="match status" value="1"/>
</dbReference>
<keyword evidence="9" id="KW-0833">Ubl conjugation pathway</keyword>
<feature type="domain" description="RING-type" evidence="16">
    <location>
        <begin position="39"/>
        <end position="86"/>
    </location>
</feature>
<evidence type="ECO:0000313" key="18">
    <source>
        <dbReference type="EMBL" id="SLM39339.1"/>
    </source>
</evidence>
<keyword evidence="10" id="KW-0862">Zinc</keyword>
<feature type="transmembrane region" description="Helical" evidence="15">
    <location>
        <begin position="1692"/>
        <end position="1714"/>
    </location>
</feature>
<dbReference type="InterPro" id="IPR013083">
    <property type="entry name" value="Znf_RING/FYVE/PHD"/>
</dbReference>
<name>A0A1W5D8W1_9LECA</name>
<evidence type="ECO:0000259" key="17">
    <source>
        <dbReference type="PROSITE" id="PS51292"/>
    </source>
</evidence>
<dbReference type="Pfam" id="PF23113">
    <property type="entry name" value="MARCHF6_C"/>
    <property type="match status" value="1"/>
</dbReference>
<feature type="transmembrane region" description="Helical" evidence="15">
    <location>
        <begin position="853"/>
        <end position="877"/>
    </location>
</feature>
<comment type="catalytic activity">
    <reaction evidence="1">
        <text>S-ubiquitinyl-[E2 ubiquitin-conjugating enzyme]-L-cysteine + [acceptor protein]-L-lysine = [E2 ubiquitin-conjugating enzyme]-L-cysteine + N(6)-ubiquitinyl-[acceptor protein]-L-lysine.</text>
        <dbReference type="EC" id="2.3.2.27"/>
    </reaction>
</comment>
<dbReference type="Gene3D" id="3.30.40.10">
    <property type="entry name" value="Zinc/RING finger domain, C3HC4 (zinc finger)"/>
    <property type="match status" value="1"/>
</dbReference>
<evidence type="ECO:0000256" key="5">
    <source>
        <dbReference type="ARBA" id="ARBA00022679"/>
    </source>
</evidence>
<evidence type="ECO:0000256" key="15">
    <source>
        <dbReference type="SAM" id="Phobius"/>
    </source>
</evidence>
<keyword evidence="11 15" id="KW-1133">Transmembrane helix</keyword>
<feature type="transmembrane region" description="Helical" evidence="15">
    <location>
        <begin position="1294"/>
        <end position="1312"/>
    </location>
</feature>
<feature type="transmembrane region" description="Helical" evidence="15">
    <location>
        <begin position="1095"/>
        <end position="1113"/>
    </location>
</feature>
<keyword evidence="19" id="KW-1185">Reference proteome</keyword>
<dbReference type="InterPro" id="IPR001841">
    <property type="entry name" value="Znf_RING"/>
</dbReference>
<dbReference type="InterPro" id="IPR056521">
    <property type="entry name" value="MARCHF6-like_C"/>
</dbReference>
<dbReference type="PANTHER" id="PTHR13145:SF0">
    <property type="entry name" value="E3 UBIQUITIN-PROTEIN LIGASE MARCHF6"/>
    <property type="match status" value="1"/>
</dbReference>
<evidence type="ECO:0000313" key="19">
    <source>
        <dbReference type="Proteomes" id="UP000192927"/>
    </source>
</evidence>
<feature type="region of interest" description="Disordered" evidence="14">
    <location>
        <begin position="599"/>
        <end position="651"/>
    </location>
</feature>
<keyword evidence="7" id="KW-0479">Metal-binding</keyword>
<evidence type="ECO:0000256" key="9">
    <source>
        <dbReference type="ARBA" id="ARBA00022786"/>
    </source>
</evidence>
<evidence type="ECO:0000256" key="3">
    <source>
        <dbReference type="ARBA" id="ARBA00004906"/>
    </source>
</evidence>
<evidence type="ECO:0000256" key="2">
    <source>
        <dbReference type="ARBA" id="ARBA00004141"/>
    </source>
</evidence>
<feature type="transmembrane region" description="Helical" evidence="15">
    <location>
        <begin position="1644"/>
        <end position="1666"/>
    </location>
</feature>
<evidence type="ECO:0000256" key="1">
    <source>
        <dbReference type="ARBA" id="ARBA00000900"/>
    </source>
</evidence>
<sequence>MASPSTHLGPDLEPDVMNDPTYETNTKGKGKSMDEADTCRICRAEGSKDEPLFYPCKCSGSIKFVHQDCLMEWLSHSQKKHCELCKTPFRFTKLYDPGMPSSVPLPVFLRQAAMHTMKTVLTWSRFHLVLLVWLGWLPWCMRTVWRGLFWIGDGGWLSWHNLGELSASTAQASLEQLAAEGTTPAGHTLLMPSNAAASAVIAQVAKALPQILSPVSQTLNSTAGEPTVYRIVNRLIRAAVGRSANGSPPLNRQTPMLNTTTTTRFGHRSPSLFSEIVFLKTLTPWETLNSVIIDTLEGQLITLFVVIAFILIFLIREWVVQQGVNLGPGFAGAAEGQAEEVGALQQLARQHAEDRPGQPRQVDAAVGPELDDEVAEVADPERRARILARPRAGRGAQPRANVEPHIEPRRTSIDDYHPQAEGDTSSISSLSPFAPSPQIGEDPVDSEGSALSSQLRPAMPDRDAMARVTEIRRTMEEQPLGQAQGFPGRKVFMELWQRADRRPDEVLRIIEEEDRGTELAWVVAAMTKLQDNSPSMQQDYESSRRELTDLISQVDKDIAEATTPGAGDIDAERGNVLEVTDSPVEKQYDESQEGWQFIRTSPTASESGDRLSQESVPRHHLEIKDSRQSDPGTSDPRSRYSMTTASKAKADPEHAIIEDRATRLTIDTMDTQDQNNALREATGDFETYPQLESLSPESANSLQRDFGEGSSTEASVIRPSDTRATDITAHQVPSTSENVQHEVPFDTVAPRGYSERLIDWLWGGVTPLAEPIHEEGEDDEHVVQDFAEEAPFVPVVHGQPVMEENNAAEGAGGDPGAVAAGPAAVFDPNDAEAVEEGEDLEGIMELIGMQGPLAGLVQNGMFSAVLVSTTVFVGIWIPYIYGKLVLVVLANPIPLLIKLPLRWMSTAADLVIDVCVLCVGFIFYWVDTLVRLLVSPVGIAFPFMVKITQNKLLAATARSYAESALARLAKLFVATGDTFSNSDIPVFSIVAHEALHSIEDGVTGFVRAAFDPFYALSHGSPAQAINALWVSHLVPDASVSSMRALKAIAIHEVNDLISLPSSLLKVNPLRITLDIPQRTKTLDYSLAYWNSRDRIFAITLGYLCFSVLGAVYLKASASLRGNKRGEKVPGAVADMLYQAGGVLKVILIISIEMIVFPLYCGLLLDVALLPLFENSSVMSRVTFTLTSPNTSLFVHWFVGTCYMFHFALFVSMCRKIMRNGVLYFIRDPDDPTFHPVRDVLERNVSTQLRKIAFSALVYGGLVIVCLGGVVWGLGHAFDDVFPIHWSSNEPVLEFPVDLLFYNFLMPLAVKFFRPSDGLNKVYSWWFRRCARVLRLTQFLFGDRREDEEGHYAYYTWWDWISPKRSSPQLPAVDSNAEASAHKEIASSAFMRDGRYVRAPASDQVRIPKGARTFIEVDDQDRRIDGQPDCENGLHGRKNTMFAKVYVPPLFRLRIGLFVLLIWLFAATTGVGITLIPLIFGRHVFAYLIPNHLRMNDIYAFSIGIYLLGGTLYTLVNYHNILTSAVLYLRPGASASARNLLRQTVHYSMRLLRLFYTYVSFAFLLPALFALVMEFYLVIPLHTYFGGGERHIIHFIQDWTLGVLYVKMAGRLILWNRQSRPAEALRAIVRQGWLNPDVRLATRSFIFPATVLMCGVLVVPLPLGWLANRFYFTYHNQVGERDASMMHSCIYRYSYPAVLGLAMFFGFLYLLSLALKGWRQRIRDEVYLIGERLHNFGERRAVAVGKVTRVTSQG</sequence>
<dbReference type="GO" id="GO:0008270">
    <property type="term" value="F:zinc ion binding"/>
    <property type="evidence" value="ECO:0007669"/>
    <property type="project" value="UniProtKB-KW"/>
</dbReference>
<keyword evidence="8 13" id="KW-0863">Zinc-finger</keyword>
<organism evidence="18 19">
    <name type="scientific">Lasallia pustulata</name>
    <dbReference type="NCBI Taxonomy" id="136370"/>
    <lineage>
        <taxon>Eukaryota</taxon>
        <taxon>Fungi</taxon>
        <taxon>Dikarya</taxon>
        <taxon>Ascomycota</taxon>
        <taxon>Pezizomycotina</taxon>
        <taxon>Lecanoromycetes</taxon>
        <taxon>OSLEUM clade</taxon>
        <taxon>Umbilicariomycetidae</taxon>
        <taxon>Umbilicariales</taxon>
        <taxon>Umbilicariaceae</taxon>
        <taxon>Lasallia</taxon>
    </lineage>
</organism>
<protein>
    <recommendedName>
        <fullName evidence="4">RING-type E3 ubiquitin transferase</fullName>
        <ecNumber evidence="4">2.3.2.27</ecNumber>
    </recommendedName>
</protein>
<dbReference type="SUPFAM" id="SSF57850">
    <property type="entry name" value="RING/U-box"/>
    <property type="match status" value="1"/>
</dbReference>
<dbReference type="Pfam" id="PF12906">
    <property type="entry name" value="RINGv"/>
    <property type="match status" value="1"/>
</dbReference>
<dbReference type="PROSITE" id="PS51292">
    <property type="entry name" value="ZF_RING_CH"/>
    <property type="match status" value="1"/>
</dbReference>
<dbReference type="Pfam" id="PF25417">
    <property type="entry name" value="DUF7889"/>
    <property type="match status" value="1"/>
</dbReference>